<reference evidence="3" key="1">
    <citation type="journal article" date="2019" name="Int. J. Syst. Evol. Microbiol.">
        <title>The Global Catalogue of Microorganisms (GCM) 10K type strain sequencing project: providing services to taxonomists for standard genome sequencing and annotation.</title>
        <authorList>
            <consortium name="The Broad Institute Genomics Platform"/>
            <consortium name="The Broad Institute Genome Sequencing Center for Infectious Disease"/>
            <person name="Wu L."/>
            <person name="Ma J."/>
        </authorList>
    </citation>
    <scope>NUCLEOTIDE SEQUENCE [LARGE SCALE GENOMIC DNA]</scope>
    <source>
        <strain evidence="3">CCUG 55585</strain>
    </source>
</reference>
<accession>A0ABW2YDU7</accession>
<keyword evidence="2" id="KW-0012">Acyltransferase</keyword>
<organism evidence="2 3">
    <name type="scientific">Lysobacter brunescens</name>
    <dbReference type="NCBI Taxonomy" id="262323"/>
    <lineage>
        <taxon>Bacteria</taxon>
        <taxon>Pseudomonadati</taxon>
        <taxon>Pseudomonadota</taxon>
        <taxon>Gammaproteobacteria</taxon>
        <taxon>Lysobacterales</taxon>
        <taxon>Lysobacteraceae</taxon>
        <taxon>Lysobacter</taxon>
    </lineage>
</organism>
<dbReference type="PANTHER" id="PTHR43792:SF1">
    <property type="entry name" value="N-ACETYLTRANSFERASE DOMAIN-CONTAINING PROTEIN"/>
    <property type="match status" value="1"/>
</dbReference>
<evidence type="ECO:0000313" key="2">
    <source>
        <dbReference type="EMBL" id="MFD0726395.1"/>
    </source>
</evidence>
<dbReference type="InterPro" id="IPR016181">
    <property type="entry name" value="Acyl_CoA_acyltransferase"/>
</dbReference>
<dbReference type="EMBL" id="JBHTIF010000002">
    <property type="protein sequence ID" value="MFD0726395.1"/>
    <property type="molecule type" value="Genomic_DNA"/>
</dbReference>
<keyword evidence="2" id="KW-0808">Transferase</keyword>
<dbReference type="RefSeq" id="WP_386824261.1">
    <property type="nucleotide sequence ID" value="NZ_JBHTIF010000002.1"/>
</dbReference>
<dbReference type="InterPro" id="IPR051531">
    <property type="entry name" value="N-acetyltransferase"/>
</dbReference>
<dbReference type="PANTHER" id="PTHR43792">
    <property type="entry name" value="GNAT FAMILY, PUTATIVE (AFU_ORTHOLOGUE AFUA_3G00765)-RELATED-RELATED"/>
    <property type="match status" value="1"/>
</dbReference>
<gene>
    <name evidence="2" type="ORF">ACFQ0E_12405</name>
</gene>
<sequence length="189" mass="20826">MTPSDLAFETPRVKARLLCEDDLDLYLALYTDPEVMRYVGPVMGREEAEAQFRKALALNLEDAGRIRYWAAYTVESAGVSPLGIMSAALSWPGRSQVEIGIMLLRHRQRGGLGRLLLTPLIDAIFDEAGFGVDVVTARHLSQNAAARELFSCLGFSSSVGEDSRTEMCMLTSQQWRRKISSLALAPLSS</sequence>
<dbReference type="EC" id="2.3.-.-" evidence="2"/>
<comment type="caution">
    <text evidence="2">The sequence shown here is derived from an EMBL/GenBank/DDBJ whole genome shotgun (WGS) entry which is preliminary data.</text>
</comment>
<dbReference type="Gene3D" id="3.40.630.30">
    <property type="match status" value="1"/>
</dbReference>
<dbReference type="InterPro" id="IPR000182">
    <property type="entry name" value="GNAT_dom"/>
</dbReference>
<protein>
    <submittedName>
        <fullName evidence="2">GNAT family N-acetyltransferase</fullName>
        <ecNumber evidence="2">2.3.-.-</ecNumber>
    </submittedName>
</protein>
<dbReference type="SUPFAM" id="SSF55729">
    <property type="entry name" value="Acyl-CoA N-acyltransferases (Nat)"/>
    <property type="match status" value="1"/>
</dbReference>
<evidence type="ECO:0000259" key="1">
    <source>
        <dbReference type="Pfam" id="PF13302"/>
    </source>
</evidence>
<dbReference type="Proteomes" id="UP001597110">
    <property type="component" value="Unassembled WGS sequence"/>
</dbReference>
<name>A0ABW2YDU7_9GAMM</name>
<feature type="domain" description="N-acetyltransferase" evidence="1">
    <location>
        <begin position="12"/>
        <end position="155"/>
    </location>
</feature>
<keyword evidence="3" id="KW-1185">Reference proteome</keyword>
<dbReference type="GO" id="GO:0016746">
    <property type="term" value="F:acyltransferase activity"/>
    <property type="evidence" value="ECO:0007669"/>
    <property type="project" value="UniProtKB-KW"/>
</dbReference>
<proteinExistence type="predicted"/>
<evidence type="ECO:0000313" key="3">
    <source>
        <dbReference type="Proteomes" id="UP001597110"/>
    </source>
</evidence>
<dbReference type="Pfam" id="PF13302">
    <property type="entry name" value="Acetyltransf_3"/>
    <property type="match status" value="1"/>
</dbReference>